<organism evidence="1 2">
    <name type="scientific">Operophtera brumata</name>
    <name type="common">Winter moth</name>
    <name type="synonym">Phalaena brumata</name>
    <dbReference type="NCBI Taxonomy" id="104452"/>
    <lineage>
        <taxon>Eukaryota</taxon>
        <taxon>Metazoa</taxon>
        <taxon>Ecdysozoa</taxon>
        <taxon>Arthropoda</taxon>
        <taxon>Hexapoda</taxon>
        <taxon>Insecta</taxon>
        <taxon>Pterygota</taxon>
        <taxon>Neoptera</taxon>
        <taxon>Endopterygota</taxon>
        <taxon>Lepidoptera</taxon>
        <taxon>Glossata</taxon>
        <taxon>Ditrysia</taxon>
        <taxon>Geometroidea</taxon>
        <taxon>Geometridae</taxon>
        <taxon>Larentiinae</taxon>
        <taxon>Operophtera</taxon>
    </lineage>
</organism>
<proteinExistence type="predicted"/>
<accession>A0A0L7K1U2</accession>
<name>A0A0L7K1U2_OPEBR</name>
<keyword evidence="2" id="KW-1185">Reference proteome</keyword>
<feature type="non-terminal residue" evidence="1">
    <location>
        <position position="1"/>
    </location>
</feature>
<comment type="caution">
    <text evidence="1">The sequence shown here is derived from an EMBL/GenBank/DDBJ whole genome shotgun (WGS) entry which is preliminary data.</text>
</comment>
<evidence type="ECO:0000313" key="2">
    <source>
        <dbReference type="Proteomes" id="UP000037510"/>
    </source>
</evidence>
<keyword evidence="1" id="KW-0695">RNA-directed DNA polymerase</keyword>
<evidence type="ECO:0000313" key="1">
    <source>
        <dbReference type="EMBL" id="KOB51835.1"/>
    </source>
</evidence>
<gene>
    <name evidence="1" type="ORF">OBRU01_27077</name>
</gene>
<dbReference type="AlphaFoldDB" id="A0A0L7K1U2"/>
<reference evidence="1 2" key="1">
    <citation type="journal article" date="2015" name="Genome Biol. Evol.">
        <title>The genome of winter moth (Operophtera brumata) provides a genomic perspective on sexual dimorphism and phenology.</title>
        <authorList>
            <person name="Derks M.F."/>
            <person name="Smit S."/>
            <person name="Salis L."/>
            <person name="Schijlen E."/>
            <person name="Bossers A."/>
            <person name="Mateman C."/>
            <person name="Pijl A.S."/>
            <person name="de Ridder D."/>
            <person name="Groenen M.A."/>
            <person name="Visser M.E."/>
            <person name="Megens H.J."/>
        </authorList>
    </citation>
    <scope>NUCLEOTIDE SEQUENCE [LARGE SCALE GENOMIC DNA]</scope>
    <source>
        <strain evidence="1">WM2013NL</strain>
        <tissue evidence="1">Head and thorax</tissue>
    </source>
</reference>
<dbReference type="EMBL" id="JTDY01017777">
    <property type="protein sequence ID" value="KOB51835.1"/>
    <property type="molecule type" value="Genomic_DNA"/>
</dbReference>
<sequence>KTDYICFTIYNRTQPDPVFNIKIHKCDLISQYCDCSEIKKVENTKYLGVIIDQRLTWHGQLEQLKKTNMDLKKIETCCSSYCTHIPIWGGATKTHFLDLERAQRSLLKVMYSTEILYSDADIISVRKFYVLNSLLKQHKTLNMTQPN</sequence>
<dbReference type="GO" id="GO:0003964">
    <property type="term" value="F:RNA-directed DNA polymerase activity"/>
    <property type="evidence" value="ECO:0007669"/>
    <property type="project" value="UniProtKB-KW"/>
</dbReference>
<feature type="non-terminal residue" evidence="1">
    <location>
        <position position="147"/>
    </location>
</feature>
<protein>
    <submittedName>
        <fullName evidence="1">Putative RNA-directed DNA polymerase</fullName>
    </submittedName>
</protein>
<keyword evidence="1" id="KW-0808">Transferase</keyword>
<dbReference type="Proteomes" id="UP000037510">
    <property type="component" value="Unassembled WGS sequence"/>
</dbReference>
<keyword evidence="1" id="KW-0548">Nucleotidyltransferase</keyword>